<dbReference type="OMA" id="RYCKTCW"/>
<keyword evidence="4 7" id="KW-1133">Transmembrane helix</keyword>
<evidence type="ECO:0000313" key="9">
    <source>
        <dbReference type="EMBL" id="CAP28989.2"/>
    </source>
</evidence>
<feature type="domain" description="Palmitoyltransferase DHHC" evidence="8">
    <location>
        <begin position="165"/>
        <end position="290"/>
    </location>
</feature>
<keyword evidence="2 7" id="KW-0808">Transferase</keyword>
<evidence type="ECO:0000256" key="3">
    <source>
        <dbReference type="ARBA" id="ARBA00022692"/>
    </source>
</evidence>
<dbReference type="HOGENOM" id="CLU_027721_1_0_1"/>
<dbReference type="EMBL" id="HE600998">
    <property type="protein sequence ID" value="CAP28989.2"/>
    <property type="molecule type" value="Genomic_DNA"/>
</dbReference>
<dbReference type="GO" id="GO:0005794">
    <property type="term" value="C:Golgi apparatus"/>
    <property type="evidence" value="ECO:0000318"/>
    <property type="project" value="GO_Central"/>
</dbReference>
<dbReference type="eggNOG" id="KOG1315">
    <property type="taxonomic scope" value="Eukaryota"/>
</dbReference>
<comment type="domain">
    <text evidence="7">The DHHC domain is required for palmitoyltransferase activity.</text>
</comment>
<organism evidence="9 10">
    <name type="scientific">Caenorhabditis briggsae</name>
    <dbReference type="NCBI Taxonomy" id="6238"/>
    <lineage>
        <taxon>Eukaryota</taxon>
        <taxon>Metazoa</taxon>
        <taxon>Ecdysozoa</taxon>
        <taxon>Nematoda</taxon>
        <taxon>Chromadorea</taxon>
        <taxon>Rhabditida</taxon>
        <taxon>Rhabditina</taxon>
        <taxon>Rhabditomorpha</taxon>
        <taxon>Rhabditoidea</taxon>
        <taxon>Rhabditidae</taxon>
        <taxon>Peloderinae</taxon>
        <taxon>Caenorhabditis</taxon>
    </lineage>
</organism>
<evidence type="ECO:0000256" key="4">
    <source>
        <dbReference type="ARBA" id="ARBA00022989"/>
    </source>
</evidence>
<keyword evidence="3 7" id="KW-0812">Transmembrane</keyword>
<reference evidence="9 10" key="2">
    <citation type="journal article" date="2011" name="PLoS Genet.">
        <title>Caenorhabditis briggsae recombinant inbred line genotypes reveal inter-strain incompatibility and the evolution of recombination.</title>
        <authorList>
            <person name="Ross J.A."/>
            <person name="Koboldt D.C."/>
            <person name="Staisch J.E."/>
            <person name="Chamberlin H.M."/>
            <person name="Gupta B.P."/>
            <person name="Miller R.D."/>
            <person name="Baird S.E."/>
            <person name="Haag E.S."/>
        </authorList>
    </citation>
    <scope>NUCLEOTIDE SEQUENCE [LARGE SCALE GENOMIC DNA]</scope>
    <source>
        <strain evidence="9 10">AF16</strain>
    </source>
</reference>
<name>A8X8M8_CAEBR</name>
<evidence type="ECO:0000256" key="5">
    <source>
        <dbReference type="ARBA" id="ARBA00023136"/>
    </source>
</evidence>
<dbReference type="GO" id="GO:0016020">
    <property type="term" value="C:membrane"/>
    <property type="evidence" value="ECO:0007669"/>
    <property type="project" value="UniProtKB-SubCell"/>
</dbReference>
<dbReference type="EC" id="2.3.1.225" evidence="7"/>
<evidence type="ECO:0000256" key="7">
    <source>
        <dbReference type="RuleBase" id="RU079119"/>
    </source>
</evidence>
<dbReference type="FunCoup" id="A8X8M8">
    <property type="interactions" value="60"/>
</dbReference>
<dbReference type="PANTHER" id="PTHR12246">
    <property type="entry name" value="PALMITOYLTRANSFERASE ZDHHC16"/>
    <property type="match status" value="1"/>
</dbReference>
<comment type="subcellular location">
    <subcellularLocation>
        <location evidence="1">Membrane</location>
        <topology evidence="1">Multi-pass membrane protein</topology>
    </subcellularLocation>
</comment>
<evidence type="ECO:0000313" key="11">
    <source>
        <dbReference type="WormBase" id="CBG09622"/>
    </source>
</evidence>
<accession>A8X8M8</accession>
<dbReference type="Proteomes" id="UP000008549">
    <property type="component" value="Unassembled WGS sequence"/>
</dbReference>
<dbReference type="AlphaFoldDB" id="A8X8M8"/>
<keyword evidence="10" id="KW-1185">Reference proteome</keyword>
<dbReference type="PROSITE" id="PS50216">
    <property type="entry name" value="DHHC"/>
    <property type="match status" value="1"/>
</dbReference>
<proteinExistence type="inferred from homology"/>
<dbReference type="GO" id="GO:0006612">
    <property type="term" value="P:protein targeting to membrane"/>
    <property type="evidence" value="ECO:0000318"/>
    <property type="project" value="GO_Central"/>
</dbReference>
<evidence type="ECO:0000256" key="1">
    <source>
        <dbReference type="ARBA" id="ARBA00004141"/>
    </source>
</evidence>
<sequence length="365" mass="42994">MVLKNLRGSERISWKASEHRMDPNKVSQYPSCHPTDIPMDDVSDFLQKISDENNFRLYVYIKVTIGYYVQSHVQATIYLIISSFLFVMSMWSLAKTLFTKVGRVPEKYRPSKELEDRLKAVTPYENNRYVVEKSTPVQLKQQNIILEEMCTFCKVVVAECDQVGRLKYCYECGHIKPDRTRHCSSCGKCCIKYDHHCPWINMCVTHANYKYFLLYIIYTSILVYWYLLTSLEGAVRYFIIQKWKEDLWKILYYLFSFIAGGVFGYYPLGELIIFHYQLISLNETTVEQTKPAVLRFDNAADYNMGKWNNFRAVFGWGVWMWPIESNEQDGLHFDIRYVSTQQRNRFVRIEEEQSSSAPSADSSTH</sequence>
<gene>
    <name evidence="11" type="primary">spe-10</name>
    <name evidence="9" type="synonym">Cbr-spe-10</name>
    <name evidence="11" type="ORF">CBG09622</name>
    <name evidence="9" type="ORF">CBG_09622</name>
</gene>
<dbReference type="InterPro" id="IPR001594">
    <property type="entry name" value="Palmitoyltrfase_DHHC"/>
</dbReference>
<protein>
    <recommendedName>
        <fullName evidence="7">Palmitoyltransferase</fullName>
        <ecNumber evidence="7">2.3.1.225</ecNumber>
    </recommendedName>
</protein>
<feature type="transmembrane region" description="Helical" evidence="7">
    <location>
        <begin position="75"/>
        <end position="94"/>
    </location>
</feature>
<feature type="transmembrane region" description="Helical" evidence="7">
    <location>
        <begin position="211"/>
        <end position="228"/>
    </location>
</feature>
<evidence type="ECO:0000256" key="2">
    <source>
        <dbReference type="ARBA" id="ARBA00022679"/>
    </source>
</evidence>
<dbReference type="WormBase" id="CBG09622">
    <property type="protein sequence ID" value="CBP16619"/>
    <property type="gene ID" value="WBGene00031180"/>
    <property type="gene designation" value="Cbr-spe-10"/>
</dbReference>
<dbReference type="InParanoid" id="A8X8M8"/>
<feature type="transmembrane region" description="Helical" evidence="7">
    <location>
        <begin position="250"/>
        <end position="268"/>
    </location>
</feature>
<comment type="similarity">
    <text evidence="7">Belongs to the DHHC palmitoyltransferase family.</text>
</comment>
<dbReference type="Pfam" id="PF01529">
    <property type="entry name" value="DHHC"/>
    <property type="match status" value="1"/>
</dbReference>
<evidence type="ECO:0000256" key="6">
    <source>
        <dbReference type="ARBA" id="ARBA00023315"/>
    </source>
</evidence>
<dbReference type="InterPro" id="IPR039859">
    <property type="entry name" value="PFA4/ZDH16/20/ERF2-like"/>
</dbReference>
<evidence type="ECO:0000313" key="10">
    <source>
        <dbReference type="Proteomes" id="UP000008549"/>
    </source>
</evidence>
<keyword evidence="6 7" id="KW-0012">Acyltransferase</keyword>
<comment type="catalytic activity">
    <reaction evidence="7">
        <text>L-cysteinyl-[protein] + hexadecanoyl-CoA = S-hexadecanoyl-L-cysteinyl-[protein] + CoA</text>
        <dbReference type="Rhea" id="RHEA:36683"/>
        <dbReference type="Rhea" id="RHEA-COMP:10131"/>
        <dbReference type="Rhea" id="RHEA-COMP:11032"/>
        <dbReference type="ChEBI" id="CHEBI:29950"/>
        <dbReference type="ChEBI" id="CHEBI:57287"/>
        <dbReference type="ChEBI" id="CHEBI:57379"/>
        <dbReference type="ChEBI" id="CHEBI:74151"/>
        <dbReference type="EC" id="2.3.1.225"/>
    </reaction>
</comment>
<keyword evidence="5 7" id="KW-0472">Membrane</keyword>
<dbReference type="STRING" id="6238.A8X8M8"/>
<reference evidence="9 10" key="1">
    <citation type="journal article" date="2003" name="PLoS Biol.">
        <title>The genome sequence of Caenorhabditis briggsae: a platform for comparative genomics.</title>
        <authorList>
            <person name="Stein L.D."/>
            <person name="Bao Z."/>
            <person name="Blasiar D."/>
            <person name="Blumenthal T."/>
            <person name="Brent M.R."/>
            <person name="Chen N."/>
            <person name="Chinwalla A."/>
            <person name="Clarke L."/>
            <person name="Clee C."/>
            <person name="Coghlan A."/>
            <person name="Coulson A."/>
            <person name="D'Eustachio P."/>
            <person name="Fitch D.H."/>
            <person name="Fulton L.A."/>
            <person name="Fulton R.E."/>
            <person name="Griffiths-Jones S."/>
            <person name="Harris T.W."/>
            <person name="Hillier L.W."/>
            <person name="Kamath R."/>
            <person name="Kuwabara P.E."/>
            <person name="Mardis E.R."/>
            <person name="Marra M.A."/>
            <person name="Miner T.L."/>
            <person name="Minx P."/>
            <person name="Mullikin J.C."/>
            <person name="Plumb R.W."/>
            <person name="Rogers J."/>
            <person name="Schein J.E."/>
            <person name="Sohrmann M."/>
            <person name="Spieth J."/>
            <person name="Stajich J.E."/>
            <person name="Wei C."/>
            <person name="Willey D."/>
            <person name="Wilson R.K."/>
            <person name="Durbin R."/>
            <person name="Waterston R.H."/>
        </authorList>
    </citation>
    <scope>NUCLEOTIDE SEQUENCE [LARGE SCALE GENOMIC DNA]</scope>
    <source>
        <strain evidence="9 10">AF16</strain>
    </source>
</reference>
<dbReference type="GO" id="GO:0019706">
    <property type="term" value="F:protein-cysteine S-palmitoyltransferase activity"/>
    <property type="evidence" value="ECO:0000318"/>
    <property type="project" value="GO_Central"/>
</dbReference>
<dbReference type="GO" id="GO:0005783">
    <property type="term" value="C:endoplasmic reticulum"/>
    <property type="evidence" value="ECO:0000318"/>
    <property type="project" value="GO_Central"/>
</dbReference>
<evidence type="ECO:0000259" key="8">
    <source>
        <dbReference type="Pfam" id="PF01529"/>
    </source>
</evidence>